<dbReference type="CDD" id="cd18090">
    <property type="entry name" value="Arginine_MT_Sfm1"/>
    <property type="match status" value="1"/>
</dbReference>
<dbReference type="GO" id="GO:0035241">
    <property type="term" value="F:protein-arginine omega-N monomethyltransferase activity"/>
    <property type="evidence" value="ECO:0007669"/>
    <property type="project" value="TreeGrafter"/>
</dbReference>
<comment type="caution">
    <text evidence="1">The sequence shown here is derived from an EMBL/GenBank/DDBJ whole genome shotgun (WGS) entry which is preliminary data.</text>
</comment>
<name>A0A9N8JLL5_9PEZI</name>
<evidence type="ECO:0008006" key="3">
    <source>
        <dbReference type="Google" id="ProtNLM"/>
    </source>
</evidence>
<gene>
    <name evidence="1" type="ORF">AWRI4233_LOCUS2091</name>
</gene>
<protein>
    <recommendedName>
        <fullName evidence="3">DUF431-domain-containing protein</fullName>
    </recommendedName>
</protein>
<dbReference type="PANTHER" id="PTHR35517:SF1">
    <property type="entry name" value="PROTEIN ARGININE N-METHYLTRANSFERASE SFM1"/>
    <property type="match status" value="1"/>
</dbReference>
<dbReference type="Proteomes" id="UP000714618">
    <property type="component" value="Unassembled WGS sequence"/>
</dbReference>
<dbReference type="Pfam" id="PF04252">
    <property type="entry name" value="SFM1-like"/>
    <property type="match status" value="1"/>
</dbReference>
<organism evidence="1 2">
    <name type="scientific">Aureobasidium mustum</name>
    <dbReference type="NCBI Taxonomy" id="2773714"/>
    <lineage>
        <taxon>Eukaryota</taxon>
        <taxon>Fungi</taxon>
        <taxon>Dikarya</taxon>
        <taxon>Ascomycota</taxon>
        <taxon>Pezizomycotina</taxon>
        <taxon>Dothideomycetes</taxon>
        <taxon>Dothideomycetidae</taxon>
        <taxon>Dothideales</taxon>
        <taxon>Saccotheciaceae</taxon>
        <taxon>Aureobasidium</taxon>
    </lineage>
</organism>
<proteinExistence type="predicted"/>
<dbReference type="PANTHER" id="PTHR35517">
    <property type="entry name" value="PROTEIN ARGININE N-METHYLTRANSFERASE SFM1"/>
    <property type="match status" value="1"/>
</dbReference>
<evidence type="ECO:0000313" key="2">
    <source>
        <dbReference type="Proteomes" id="UP000714618"/>
    </source>
</evidence>
<dbReference type="InterPro" id="IPR007364">
    <property type="entry name" value="SFM1-like"/>
</dbReference>
<dbReference type="OrthoDB" id="373498at2759"/>
<sequence length="198" mass="22504">MAGKTFIVEHLDPELEQWSALEYKCIARETAASGSSFYLTSVPHELQLPESLKSVSELNVEHRGIEEIYADKKDRVCLLDPAAKQELSPADGDNFDIFLFGGILGDDPPRDRTSELRKKGYQGRRLGPVQMTTDTAVRTTRIVVQDRIELENIKYVDHPEIKVDEHESTEMPFRYVLDKNGKPIFPDKDSERGIDDLL</sequence>
<accession>A0A9N8JLL5</accession>
<evidence type="ECO:0000313" key="1">
    <source>
        <dbReference type="EMBL" id="CAD0089148.1"/>
    </source>
</evidence>
<dbReference type="AlphaFoldDB" id="A0A9N8JLL5"/>
<reference evidence="1" key="1">
    <citation type="submission" date="2020-06" db="EMBL/GenBank/DDBJ databases">
        <authorList>
            <person name="Onetto C."/>
        </authorList>
    </citation>
    <scope>NUCLEOTIDE SEQUENCE</scope>
</reference>
<keyword evidence="2" id="KW-1185">Reference proteome</keyword>
<dbReference type="EMBL" id="CAIJEO010000003">
    <property type="protein sequence ID" value="CAD0089148.1"/>
    <property type="molecule type" value="Genomic_DNA"/>
</dbReference>